<dbReference type="OrthoDB" id="2192946at2759"/>
<dbReference type="AlphaFoldDB" id="A0A058Z667"/>
<evidence type="ECO:0000256" key="2">
    <source>
        <dbReference type="ARBA" id="ARBA00010337"/>
    </source>
</evidence>
<feature type="domain" description="Gamma tubulin complex component protein N-terminal" evidence="8">
    <location>
        <begin position="284"/>
        <end position="702"/>
    </location>
</feature>
<dbReference type="EMBL" id="KB932206">
    <property type="protein sequence ID" value="KCV69611.1"/>
    <property type="molecule type" value="Genomic_DNA"/>
</dbReference>
<keyword evidence="5" id="KW-0206">Cytoskeleton</keyword>
<comment type="subcellular location">
    <subcellularLocation>
        <location evidence="1">Cytoplasm</location>
        <location evidence="1">Cytoskeleton</location>
    </subcellularLocation>
</comment>
<evidence type="ECO:0008006" key="11">
    <source>
        <dbReference type="Google" id="ProtNLM"/>
    </source>
</evidence>
<dbReference type="GO" id="GO:0051011">
    <property type="term" value="F:microtubule minus-end binding"/>
    <property type="evidence" value="ECO:0007669"/>
    <property type="project" value="TreeGrafter"/>
</dbReference>
<dbReference type="RefSeq" id="XP_009496176.1">
    <property type="nucleotide sequence ID" value="XM_009497901.1"/>
</dbReference>
<sequence length="1192" mass="128161">MSSQVPFRLEFLVHQLASGCGLEAHAADISAALQSDAAPPASDGRMNTTFLGILRHVFRGGDFLQLHQQIAAYLGEDASAERSPRTFSLYRSVVVYLSRVRPELFSRTSAASVTSSASAARSPARPVPSSVPATSASASARRDVASAMVSTSRMAGPPAAAPPARVPASAAGPASVQTAGSSASTSSLPAAPGRSSGPPRPVALDTALPPTRPASPPGPAWCLLPKPCMPGLDVAPPAWMQPTSPHAYIPAVAQQHAHPGGKLASAAAAPLTGQAFSTQELLIVEDLLFVMLGYDGQYLRCAYPPEDRHPAGTMGFDPLRAVSHFDRAYLSIAPGMDPTIAGLLGRALPLVSSHRALVAFIESQWMPRHSAGSRTAAVAAFSPVERALARALQHILGEYHRLVSQLDQAFRTGRLSSARLEYHHRRLATPTGADGLSSGGLFELTFPEVALPAEVAAASGQSAGLSSLILAVEPISTGFQAVAHALRRVVGAFGVARSPACGHRVCALSDGRRISQFWEWSESCRGDQPLYSLSQHLVRAMSQPYLRAVDTWMAEGRLPEHLVGFCVRMASREEIRRAAPLKSHPDDYWSYRYYLPLVEEPEAGTPVSEHQLRVVTLPRYLHAVDLPPFLAPYAQLVLDAGRYVNILRYCRQASGRSVGGPGHQGFPALGGDMLPFSADPAAYSRHIGAAHGHASAALLDLLRAAPVLPSAMGPAAPLSGIDLHLTNASRLFLGVAGAGGDMLIDSFLDQLEQLQDHWRAEALRGLWLGFQGPGVAGDPRHPAVQRAFDQAVATGRVLLNPGALDAGRDRLDWTSGEWLGSDGSPPSLVRVSYAEHPVLLHLLQVLGEHKAMASQRRGPGPTSTLAGHDGARPGSSAGAGWRRAPEHMLELERQRLISVSLQVPWPFSLVLPQRSRIKLDLIFRWRLALAHAERALARAVLQRALVARRDRRRSRWAAIHPASSSHLPAAQQSHSFLHIRQLDRQIGSLASWMAHVVRCLRAHTAAEILGQLWADFEQYYRSVRTLDELVFRHNAFLDSCLRELMLSDSKLIQITHNLLSIVEVFCDYLERLPASERHDPRTERPAGGGPPPPGTAGPLTEYTRHPGALGSAAPTAATPALTPSRARLALESIESIRKAFDKTMATLVHVLVARAAQDGLRSWKDLAESINFPLLDRGTLEARPVYVSSARS</sequence>
<dbReference type="GO" id="GO:0051225">
    <property type="term" value="P:spindle assembly"/>
    <property type="evidence" value="ECO:0007669"/>
    <property type="project" value="TreeGrafter"/>
</dbReference>
<keyword evidence="3" id="KW-0963">Cytoplasm</keyword>
<dbReference type="STRING" id="691883.A0A058Z667"/>
<dbReference type="Gene3D" id="1.20.120.1900">
    <property type="entry name" value="Gamma-tubulin complex, C-terminal domain"/>
    <property type="match status" value="1"/>
</dbReference>
<dbReference type="InterPro" id="IPR041470">
    <property type="entry name" value="GCP_N"/>
</dbReference>
<dbReference type="eggNOG" id="KOG2001">
    <property type="taxonomic scope" value="Eukaryota"/>
</dbReference>
<dbReference type="PANTHER" id="PTHR19302">
    <property type="entry name" value="GAMMA TUBULIN COMPLEX PROTEIN"/>
    <property type="match status" value="1"/>
</dbReference>
<keyword evidence="10" id="KW-1185">Reference proteome</keyword>
<evidence type="ECO:0000259" key="7">
    <source>
        <dbReference type="Pfam" id="PF04130"/>
    </source>
</evidence>
<dbReference type="GeneID" id="20528755"/>
<organism evidence="9">
    <name type="scientific">Fonticula alba</name>
    <name type="common">Slime mold</name>
    <dbReference type="NCBI Taxonomy" id="691883"/>
    <lineage>
        <taxon>Eukaryota</taxon>
        <taxon>Rotosphaerida</taxon>
        <taxon>Fonticulaceae</taxon>
        <taxon>Fonticula</taxon>
    </lineage>
</organism>
<reference evidence="9" key="1">
    <citation type="submission" date="2013-04" db="EMBL/GenBank/DDBJ databases">
        <title>The Genome Sequence of Fonticula alba ATCC 38817.</title>
        <authorList>
            <consortium name="The Broad Institute Genomics Platform"/>
            <person name="Russ C."/>
            <person name="Cuomo C."/>
            <person name="Burger G."/>
            <person name="Gray M.W."/>
            <person name="Holland P.W.H."/>
            <person name="King N."/>
            <person name="Lang F.B.F."/>
            <person name="Roger A.J."/>
            <person name="Ruiz-Trillo I."/>
            <person name="Brown M."/>
            <person name="Walker B."/>
            <person name="Young S."/>
            <person name="Zeng Q."/>
            <person name="Gargeya S."/>
            <person name="Fitzgerald M."/>
            <person name="Haas B."/>
            <person name="Abouelleil A."/>
            <person name="Allen A.W."/>
            <person name="Alvarado L."/>
            <person name="Arachchi H.M."/>
            <person name="Berlin A.M."/>
            <person name="Chapman S.B."/>
            <person name="Gainer-Dewar J."/>
            <person name="Goldberg J."/>
            <person name="Griggs A."/>
            <person name="Gujja S."/>
            <person name="Hansen M."/>
            <person name="Howarth C."/>
            <person name="Imamovic A."/>
            <person name="Ireland A."/>
            <person name="Larimer J."/>
            <person name="McCowan C."/>
            <person name="Murphy C."/>
            <person name="Pearson M."/>
            <person name="Poon T.W."/>
            <person name="Priest M."/>
            <person name="Roberts A."/>
            <person name="Saif S."/>
            <person name="Shea T."/>
            <person name="Sisk P."/>
            <person name="Sykes S."/>
            <person name="Wortman J."/>
            <person name="Nusbaum C."/>
            <person name="Birren B."/>
        </authorList>
    </citation>
    <scope>NUCLEOTIDE SEQUENCE [LARGE SCALE GENOMIC DNA]</scope>
    <source>
        <strain evidence="9">ATCC 38817</strain>
    </source>
</reference>
<evidence type="ECO:0000256" key="1">
    <source>
        <dbReference type="ARBA" id="ARBA00004245"/>
    </source>
</evidence>
<dbReference type="GO" id="GO:0051321">
    <property type="term" value="P:meiotic cell cycle"/>
    <property type="evidence" value="ECO:0007669"/>
    <property type="project" value="TreeGrafter"/>
</dbReference>
<name>A0A058Z667_FONAL</name>
<feature type="compositionally biased region" description="Low complexity" evidence="6">
    <location>
        <begin position="166"/>
        <end position="193"/>
    </location>
</feature>
<accession>A0A058Z667</accession>
<dbReference type="GO" id="GO:0000930">
    <property type="term" value="C:gamma-tubulin complex"/>
    <property type="evidence" value="ECO:0007669"/>
    <property type="project" value="TreeGrafter"/>
</dbReference>
<gene>
    <name evidence="9" type="ORF">H696_04030</name>
</gene>
<evidence type="ECO:0000313" key="9">
    <source>
        <dbReference type="EMBL" id="KCV69611.1"/>
    </source>
</evidence>
<feature type="region of interest" description="Disordered" evidence="6">
    <location>
        <begin position="1076"/>
        <end position="1120"/>
    </location>
</feature>
<dbReference type="PANTHER" id="PTHR19302:SF13">
    <property type="entry name" value="GAMMA-TUBULIN COMPLEX COMPONENT 2"/>
    <property type="match status" value="1"/>
</dbReference>
<feature type="region of interest" description="Disordered" evidence="6">
    <location>
        <begin position="852"/>
        <end position="880"/>
    </location>
</feature>
<dbReference type="GO" id="GO:0000278">
    <property type="term" value="P:mitotic cell cycle"/>
    <property type="evidence" value="ECO:0007669"/>
    <property type="project" value="TreeGrafter"/>
</dbReference>
<dbReference type="GO" id="GO:0007020">
    <property type="term" value="P:microtubule nucleation"/>
    <property type="evidence" value="ECO:0007669"/>
    <property type="project" value="InterPro"/>
</dbReference>
<dbReference type="Proteomes" id="UP000030693">
    <property type="component" value="Unassembled WGS sequence"/>
</dbReference>
<keyword evidence="4" id="KW-0493">Microtubule</keyword>
<feature type="region of interest" description="Disordered" evidence="6">
    <location>
        <begin position="111"/>
        <end position="215"/>
    </location>
</feature>
<dbReference type="InterPro" id="IPR040457">
    <property type="entry name" value="GCP_C"/>
</dbReference>
<evidence type="ECO:0000259" key="8">
    <source>
        <dbReference type="Pfam" id="PF17681"/>
    </source>
</evidence>
<feature type="domain" description="Gamma tubulin complex component C-terminal" evidence="7">
    <location>
        <begin position="899"/>
        <end position="1172"/>
    </location>
</feature>
<evidence type="ECO:0000256" key="3">
    <source>
        <dbReference type="ARBA" id="ARBA00022490"/>
    </source>
</evidence>
<feature type="compositionally biased region" description="Low complexity" evidence="6">
    <location>
        <begin position="111"/>
        <end position="158"/>
    </location>
</feature>
<comment type="similarity">
    <text evidence="2">Belongs to the TUBGCP family.</text>
</comment>
<protein>
    <recommendedName>
        <fullName evidence="11">Spindle pole body component</fullName>
    </recommendedName>
</protein>
<dbReference type="OMA" id="MVAMMEN"/>
<proteinExistence type="inferred from homology"/>
<dbReference type="InterPro" id="IPR007259">
    <property type="entry name" value="GCP"/>
</dbReference>
<evidence type="ECO:0000256" key="6">
    <source>
        <dbReference type="SAM" id="MobiDB-lite"/>
    </source>
</evidence>
<dbReference type="Pfam" id="PF17681">
    <property type="entry name" value="GCP_N_terminal"/>
    <property type="match status" value="1"/>
</dbReference>
<evidence type="ECO:0000256" key="4">
    <source>
        <dbReference type="ARBA" id="ARBA00022701"/>
    </source>
</evidence>
<dbReference type="GO" id="GO:0005874">
    <property type="term" value="C:microtubule"/>
    <property type="evidence" value="ECO:0007669"/>
    <property type="project" value="UniProtKB-KW"/>
</dbReference>
<feature type="compositionally biased region" description="Low complexity" evidence="6">
    <location>
        <begin position="1106"/>
        <end position="1120"/>
    </location>
</feature>
<dbReference type="InterPro" id="IPR042241">
    <property type="entry name" value="GCP_C_sf"/>
</dbReference>
<evidence type="ECO:0000256" key="5">
    <source>
        <dbReference type="ARBA" id="ARBA00023212"/>
    </source>
</evidence>
<dbReference type="Pfam" id="PF04130">
    <property type="entry name" value="GCP_C_terminal"/>
    <property type="match status" value="1"/>
</dbReference>
<evidence type="ECO:0000313" key="10">
    <source>
        <dbReference type="Proteomes" id="UP000030693"/>
    </source>
</evidence>
<dbReference type="GO" id="GO:0031122">
    <property type="term" value="P:cytoplasmic microtubule organization"/>
    <property type="evidence" value="ECO:0007669"/>
    <property type="project" value="TreeGrafter"/>
</dbReference>
<dbReference type="GO" id="GO:0043015">
    <property type="term" value="F:gamma-tubulin binding"/>
    <property type="evidence" value="ECO:0007669"/>
    <property type="project" value="InterPro"/>
</dbReference>
<dbReference type="GO" id="GO:0000922">
    <property type="term" value="C:spindle pole"/>
    <property type="evidence" value="ECO:0007669"/>
    <property type="project" value="InterPro"/>
</dbReference>